<sequence length="660" mass="72974">MSLMKSFWVSAVGAILGATFCLTTSATAKPAPSPSLFGQLPTVYDAAISPNGKEIAILQNSQGQYLLNVVDLDAATSGKALEPRIVSFGDGVKPQYVKWVSNDRVMISVWQSQIYRGIPLNSGFLHTIDTRSMKARILIEGGGDVIRQFNNVVLDWLEDDPNHILMEFAGKNDDQTWPDVRKVNVKSGKNTLVKKRLRGVNDWKTDAEGVPRVGVGYRKEGEEAFMSIQDPVTGDWERAEHYPGIDPDSMSVVAVTQGGKSLILSAYRGKDTRGLHRYDLVNKTFAETIYQNDEYDVGNVILSKDGNEIVGASFVAESTERILFDAYDSTYEEALALFDGFDVAFVDQSEDASKILLRVSSPTDPGNLFLFERGGKVTRILNNLPGLDSDEMGLVIAMRYTARDGAKIPAFVTLPPTINDTPQFKNVPTIILPHGGPYSRDSKRFDYLAQFFATRGYAVLQMNFRGSEGYGKSFADAGRDSWVVMQEDVEDGMRWMLEKGYADPDKTCIAGWSYGGYAALMGAAKTPDLYKCSIAIAALSDIPEAIQDAKKYRNGEARAERTFGTLMADKALMRANNPVDHADSITIPVFMAHGEVDSAVEFDQFKTMKRQLEKADVDGTYMAFDDEDHYMSNQANRQAMLIGIDAFLRRVNGPSPFEKK</sequence>
<feature type="chain" id="PRO_5045200350" evidence="2">
    <location>
        <begin position="29"/>
        <end position="660"/>
    </location>
</feature>
<feature type="signal peptide" evidence="2">
    <location>
        <begin position="1"/>
        <end position="28"/>
    </location>
</feature>
<gene>
    <name evidence="4" type="ORF">GCM10007853_20710</name>
</gene>
<dbReference type="InterPro" id="IPR029058">
    <property type="entry name" value="AB_hydrolase_fold"/>
</dbReference>
<evidence type="ECO:0000256" key="1">
    <source>
        <dbReference type="ARBA" id="ARBA00022801"/>
    </source>
</evidence>
<evidence type="ECO:0000313" key="4">
    <source>
        <dbReference type="EMBL" id="GLQ24197.1"/>
    </source>
</evidence>
<evidence type="ECO:0000256" key="2">
    <source>
        <dbReference type="SAM" id="SignalP"/>
    </source>
</evidence>
<reference evidence="4" key="1">
    <citation type="journal article" date="2014" name="Int. J. Syst. Evol. Microbiol.">
        <title>Complete genome of a new Firmicutes species belonging to the dominant human colonic microbiota ('Ruminococcus bicirculans') reveals two chromosomes and a selective capacity to utilize plant glucans.</title>
        <authorList>
            <consortium name="NISC Comparative Sequencing Program"/>
            <person name="Wegmann U."/>
            <person name="Louis P."/>
            <person name="Goesmann A."/>
            <person name="Henrissat B."/>
            <person name="Duncan S.H."/>
            <person name="Flint H.J."/>
        </authorList>
    </citation>
    <scope>NUCLEOTIDE SEQUENCE</scope>
    <source>
        <strain evidence="4">NBRC 108219</strain>
    </source>
</reference>
<protein>
    <submittedName>
        <fullName evidence="4">Peptidase S9</fullName>
    </submittedName>
</protein>
<dbReference type="PANTHER" id="PTHR42776:SF27">
    <property type="entry name" value="DIPEPTIDYL PEPTIDASE FAMILY MEMBER 6"/>
    <property type="match status" value="1"/>
</dbReference>
<dbReference type="PANTHER" id="PTHR42776">
    <property type="entry name" value="SERINE PEPTIDASE S9 FAMILY MEMBER"/>
    <property type="match status" value="1"/>
</dbReference>
<proteinExistence type="predicted"/>
<organism evidence="4 5">
    <name type="scientific">Algimonas ampicilliniresistens</name>
    <dbReference type="NCBI Taxonomy" id="1298735"/>
    <lineage>
        <taxon>Bacteria</taxon>
        <taxon>Pseudomonadati</taxon>
        <taxon>Pseudomonadota</taxon>
        <taxon>Alphaproteobacteria</taxon>
        <taxon>Maricaulales</taxon>
        <taxon>Robiginitomaculaceae</taxon>
        <taxon>Algimonas</taxon>
    </lineage>
</organism>
<dbReference type="SUPFAM" id="SSF82171">
    <property type="entry name" value="DPP6 N-terminal domain-like"/>
    <property type="match status" value="1"/>
</dbReference>
<keyword evidence="2" id="KW-0732">Signal</keyword>
<reference evidence="4" key="2">
    <citation type="submission" date="2023-01" db="EMBL/GenBank/DDBJ databases">
        <title>Draft genome sequence of Algimonas ampicilliniresistens strain NBRC 108219.</title>
        <authorList>
            <person name="Sun Q."/>
            <person name="Mori K."/>
        </authorList>
    </citation>
    <scope>NUCLEOTIDE SEQUENCE</scope>
    <source>
        <strain evidence="4">NBRC 108219</strain>
    </source>
</reference>
<dbReference type="Gene3D" id="3.40.50.1820">
    <property type="entry name" value="alpha/beta hydrolase"/>
    <property type="match status" value="1"/>
</dbReference>
<dbReference type="EMBL" id="BSNK01000002">
    <property type="protein sequence ID" value="GLQ24197.1"/>
    <property type="molecule type" value="Genomic_DNA"/>
</dbReference>
<dbReference type="Proteomes" id="UP001161391">
    <property type="component" value="Unassembled WGS sequence"/>
</dbReference>
<dbReference type="Pfam" id="PF00326">
    <property type="entry name" value="Peptidase_S9"/>
    <property type="match status" value="1"/>
</dbReference>
<name>A0ABQ5VB32_9PROT</name>
<evidence type="ECO:0000259" key="3">
    <source>
        <dbReference type="Pfam" id="PF00326"/>
    </source>
</evidence>
<evidence type="ECO:0000313" key="5">
    <source>
        <dbReference type="Proteomes" id="UP001161391"/>
    </source>
</evidence>
<feature type="domain" description="Peptidase S9 prolyl oligopeptidase catalytic" evidence="3">
    <location>
        <begin position="445"/>
        <end position="651"/>
    </location>
</feature>
<dbReference type="InterPro" id="IPR001375">
    <property type="entry name" value="Peptidase_S9_cat"/>
</dbReference>
<keyword evidence="5" id="KW-1185">Reference proteome</keyword>
<keyword evidence="1" id="KW-0378">Hydrolase</keyword>
<comment type="caution">
    <text evidence="4">The sequence shown here is derived from an EMBL/GenBank/DDBJ whole genome shotgun (WGS) entry which is preliminary data.</text>
</comment>
<dbReference type="SUPFAM" id="SSF53474">
    <property type="entry name" value="alpha/beta-Hydrolases"/>
    <property type="match status" value="1"/>
</dbReference>
<accession>A0ABQ5VB32</accession>